<keyword evidence="1" id="KW-0472">Membrane</keyword>
<evidence type="ECO:0000256" key="1">
    <source>
        <dbReference type="SAM" id="Phobius"/>
    </source>
</evidence>
<accession>A0A3E2MTL8</accession>
<organism evidence="2 3">
    <name type="scientific">Mycobacterium marinum</name>
    <dbReference type="NCBI Taxonomy" id="1781"/>
    <lineage>
        <taxon>Bacteria</taxon>
        <taxon>Bacillati</taxon>
        <taxon>Actinomycetota</taxon>
        <taxon>Actinomycetes</taxon>
        <taxon>Mycobacteriales</taxon>
        <taxon>Mycobacteriaceae</taxon>
        <taxon>Mycobacterium</taxon>
        <taxon>Mycobacterium ulcerans group</taxon>
    </lineage>
</organism>
<keyword evidence="1" id="KW-1133">Transmembrane helix</keyword>
<dbReference type="EMBL" id="PEDF01000115">
    <property type="protein sequence ID" value="RFZ38628.1"/>
    <property type="molecule type" value="Genomic_DNA"/>
</dbReference>
<name>A0A3E2MTL8_MYCMR</name>
<evidence type="ECO:0000313" key="2">
    <source>
        <dbReference type="EMBL" id="RFZ38628.1"/>
    </source>
</evidence>
<proteinExistence type="predicted"/>
<comment type="caution">
    <text evidence="2">The sequence shown here is derived from an EMBL/GenBank/DDBJ whole genome shotgun (WGS) entry which is preliminary data.</text>
</comment>
<protein>
    <submittedName>
        <fullName evidence="2">Uncharacterized protein</fullName>
    </submittedName>
</protein>
<feature type="transmembrane region" description="Helical" evidence="1">
    <location>
        <begin position="25"/>
        <end position="47"/>
    </location>
</feature>
<dbReference type="AlphaFoldDB" id="A0A3E2MTL8"/>
<gene>
    <name evidence="2" type="ORF">DAVIS_03461</name>
</gene>
<evidence type="ECO:0000313" key="3">
    <source>
        <dbReference type="Proteomes" id="UP000257451"/>
    </source>
</evidence>
<keyword evidence="1" id="KW-0812">Transmembrane</keyword>
<dbReference type="Proteomes" id="UP000257451">
    <property type="component" value="Unassembled WGS sequence"/>
</dbReference>
<sequence>MNGSVLNGGVEICGNVNSSTPIDGMVIAVVVISGVVMSGSIKAATLIGSKVVEGMVKPERPMEGIVQFPPLGSSMVK</sequence>
<reference evidence="2 3" key="1">
    <citation type="journal article" date="2018" name="Sci. Rep.">
        <title>Extensive genomic diversity among Mycobacterium marinum strains revealed by whole genome sequencing.</title>
        <authorList>
            <person name="Das S."/>
            <person name="Pettersson B.M."/>
            <person name="Behra P.R."/>
            <person name="Mallick A."/>
            <person name="Cheramie M."/>
            <person name="Ramesh M."/>
            <person name="Shirreff L."/>
            <person name="DuCote T."/>
            <person name="Dasgupta S."/>
            <person name="Ennis D.G."/>
            <person name="Kirsebom L.A."/>
        </authorList>
    </citation>
    <scope>NUCLEOTIDE SEQUENCE [LARGE SCALE GENOMIC DNA]</scope>
    <source>
        <strain evidence="2 3">Davis1</strain>
    </source>
</reference>